<sequence>MRRLSASVVSLVTLAVAALWWFVPGGYPYGAASRVTVGFNHWIERDVGVGLLVASGVLGVLLTLGIRSRPKLVGVGAAAQSVFFLLVMSDASVLSSIGYLLVPVVFLAVGALVVVGCVRRRPVAYVTAVLLLTGLVLGLTTTDVISRYLTNLAVGFGVYGGRIAWSWVMAAITVGWAWLAYGSFTHERGTANPRWGKTVTILTACCGVPYALARLSWVTPWPLGGYDPRTGHIEFLVSANIDAATRLQGFTIGMGSVLSVVLTLGLISRWGEVFPRWVPRVGGRPVPVVLAVGPGLFATVVLCVSAPGVLAGAVQSGSALDGVLFVLLFPCPVWGPLMGAALLAYSRRRSAPPRESARVPAKIRPSS</sequence>
<organism evidence="2 3">
    <name type="scientific">Streptosporangium jomthongense</name>
    <dbReference type="NCBI Taxonomy" id="1193683"/>
    <lineage>
        <taxon>Bacteria</taxon>
        <taxon>Bacillati</taxon>
        <taxon>Actinomycetota</taxon>
        <taxon>Actinomycetes</taxon>
        <taxon>Streptosporangiales</taxon>
        <taxon>Streptosporangiaceae</taxon>
        <taxon>Streptosporangium</taxon>
    </lineage>
</organism>
<keyword evidence="1" id="KW-1133">Transmembrane helix</keyword>
<feature type="transmembrane region" description="Helical" evidence="1">
    <location>
        <begin position="47"/>
        <end position="65"/>
    </location>
</feature>
<evidence type="ECO:0000313" key="2">
    <source>
        <dbReference type="EMBL" id="MFC3983033.1"/>
    </source>
</evidence>
<feature type="transmembrane region" description="Helical" evidence="1">
    <location>
        <begin position="165"/>
        <end position="183"/>
    </location>
</feature>
<evidence type="ECO:0000313" key="3">
    <source>
        <dbReference type="Proteomes" id="UP001595698"/>
    </source>
</evidence>
<dbReference type="Proteomes" id="UP001595698">
    <property type="component" value="Unassembled WGS sequence"/>
</dbReference>
<keyword evidence="1" id="KW-0472">Membrane</keyword>
<protein>
    <recommendedName>
        <fullName evidence="4">Integral membrane protein</fullName>
    </recommendedName>
</protein>
<feature type="transmembrane region" description="Helical" evidence="1">
    <location>
        <begin position="125"/>
        <end position="145"/>
    </location>
</feature>
<feature type="transmembrane region" description="Helical" evidence="1">
    <location>
        <begin position="247"/>
        <end position="267"/>
    </location>
</feature>
<accession>A0ABV8F6X0</accession>
<feature type="transmembrane region" description="Helical" evidence="1">
    <location>
        <begin position="288"/>
        <end position="310"/>
    </location>
</feature>
<dbReference type="EMBL" id="JBHSBC010000022">
    <property type="protein sequence ID" value="MFC3983033.1"/>
    <property type="molecule type" value="Genomic_DNA"/>
</dbReference>
<name>A0ABV8F6X0_9ACTN</name>
<feature type="transmembrane region" description="Helical" evidence="1">
    <location>
        <begin position="195"/>
        <end position="213"/>
    </location>
</feature>
<comment type="caution">
    <text evidence="2">The sequence shown here is derived from an EMBL/GenBank/DDBJ whole genome shotgun (WGS) entry which is preliminary data.</text>
</comment>
<evidence type="ECO:0008006" key="4">
    <source>
        <dbReference type="Google" id="ProtNLM"/>
    </source>
</evidence>
<feature type="transmembrane region" description="Helical" evidence="1">
    <location>
        <begin position="322"/>
        <end position="345"/>
    </location>
</feature>
<reference evidence="3" key="1">
    <citation type="journal article" date="2019" name="Int. J. Syst. Evol. Microbiol.">
        <title>The Global Catalogue of Microorganisms (GCM) 10K type strain sequencing project: providing services to taxonomists for standard genome sequencing and annotation.</title>
        <authorList>
            <consortium name="The Broad Institute Genomics Platform"/>
            <consortium name="The Broad Institute Genome Sequencing Center for Infectious Disease"/>
            <person name="Wu L."/>
            <person name="Ma J."/>
        </authorList>
    </citation>
    <scope>NUCLEOTIDE SEQUENCE [LARGE SCALE GENOMIC DNA]</scope>
    <source>
        <strain evidence="3">TBRC 7912</strain>
    </source>
</reference>
<feature type="transmembrane region" description="Helical" evidence="1">
    <location>
        <begin position="97"/>
        <end position="118"/>
    </location>
</feature>
<keyword evidence="1" id="KW-0812">Transmembrane</keyword>
<dbReference type="RefSeq" id="WP_362913724.1">
    <property type="nucleotide sequence ID" value="NZ_JBHSBC010000022.1"/>
</dbReference>
<feature type="transmembrane region" description="Helical" evidence="1">
    <location>
        <begin position="72"/>
        <end position="91"/>
    </location>
</feature>
<proteinExistence type="predicted"/>
<gene>
    <name evidence="2" type="ORF">ACFOYY_23075</name>
</gene>
<evidence type="ECO:0000256" key="1">
    <source>
        <dbReference type="SAM" id="Phobius"/>
    </source>
</evidence>
<keyword evidence="3" id="KW-1185">Reference proteome</keyword>